<dbReference type="Proteomes" id="UP000095023">
    <property type="component" value="Unassembled WGS sequence"/>
</dbReference>
<gene>
    <name evidence="3" type="ORF">CANCADRAFT_106712</name>
</gene>
<feature type="region of interest" description="Disordered" evidence="1">
    <location>
        <begin position="269"/>
        <end position="296"/>
    </location>
</feature>
<dbReference type="SUPFAM" id="SSF48097">
    <property type="entry name" value="Regulator of G-protein signaling, RGS"/>
    <property type="match status" value="1"/>
</dbReference>
<dbReference type="SMART" id="SM00315">
    <property type="entry name" value="RGS"/>
    <property type="match status" value="1"/>
</dbReference>
<dbReference type="InterPro" id="IPR036305">
    <property type="entry name" value="RGS_sf"/>
</dbReference>
<feature type="compositionally biased region" description="Low complexity" evidence="1">
    <location>
        <begin position="269"/>
        <end position="287"/>
    </location>
</feature>
<accession>A0A1E4TFK2</accession>
<feature type="region of interest" description="Disordered" evidence="1">
    <location>
        <begin position="205"/>
        <end position="234"/>
    </location>
</feature>
<evidence type="ECO:0000256" key="1">
    <source>
        <dbReference type="SAM" id="MobiDB-lite"/>
    </source>
</evidence>
<feature type="domain" description="RGS" evidence="2">
    <location>
        <begin position="12"/>
        <end position="172"/>
    </location>
</feature>
<reference evidence="4" key="1">
    <citation type="submission" date="2016-02" db="EMBL/GenBank/DDBJ databases">
        <title>Comparative genomics of biotechnologically important yeasts.</title>
        <authorList>
            <consortium name="DOE Joint Genome Institute"/>
            <person name="Riley R."/>
            <person name="Haridas S."/>
            <person name="Wolfe K.H."/>
            <person name="Lopes M.R."/>
            <person name="Hittinger C.T."/>
            <person name="Goker M."/>
            <person name="Salamov A."/>
            <person name="Wisecaver J."/>
            <person name="Long T.M."/>
            <person name="Aerts A.L."/>
            <person name="Barry K."/>
            <person name="Choi C."/>
            <person name="Clum A."/>
            <person name="Coughlan A.Y."/>
            <person name="Deshpande S."/>
            <person name="Douglass A.P."/>
            <person name="Hanson S.J."/>
            <person name="Klenk H.-P."/>
            <person name="Labutti K."/>
            <person name="Lapidus A."/>
            <person name="Lindquist E."/>
            <person name="Lipzen A."/>
            <person name="Meier-Kolthoff J.P."/>
            <person name="Ohm R.A."/>
            <person name="Otillar R.P."/>
            <person name="Pangilinan J."/>
            <person name="Peng Y."/>
            <person name="Rokas A."/>
            <person name="Rosa C.A."/>
            <person name="Scheuner C."/>
            <person name="Sibirny A.A."/>
            <person name="Slot J.C."/>
            <person name="Stielow J.B."/>
            <person name="Sun H."/>
            <person name="Kurtzman C.P."/>
            <person name="Blackwell M."/>
            <person name="Jeffries T.W."/>
            <person name="Grigoriev I.V."/>
        </authorList>
    </citation>
    <scope>NUCLEOTIDE SEQUENCE [LARGE SCALE GENOMIC DNA]</scope>
    <source>
        <strain evidence="4">NRRL Y-17796</strain>
    </source>
</reference>
<dbReference type="InterPro" id="IPR044926">
    <property type="entry name" value="RGS_subdomain_2"/>
</dbReference>
<organism evidence="3 4">
    <name type="scientific">Tortispora caseinolytica NRRL Y-17796</name>
    <dbReference type="NCBI Taxonomy" id="767744"/>
    <lineage>
        <taxon>Eukaryota</taxon>
        <taxon>Fungi</taxon>
        <taxon>Dikarya</taxon>
        <taxon>Ascomycota</taxon>
        <taxon>Saccharomycotina</taxon>
        <taxon>Trigonopsidomycetes</taxon>
        <taxon>Trigonopsidales</taxon>
        <taxon>Trigonopsidaceae</taxon>
        <taxon>Tortispora</taxon>
    </lineage>
</organism>
<evidence type="ECO:0000259" key="2">
    <source>
        <dbReference type="SMART" id="SM00315"/>
    </source>
</evidence>
<evidence type="ECO:0000313" key="4">
    <source>
        <dbReference type="Proteomes" id="UP000095023"/>
    </source>
</evidence>
<dbReference type="EMBL" id="KV453842">
    <property type="protein sequence ID" value="ODV90473.1"/>
    <property type="molecule type" value="Genomic_DNA"/>
</dbReference>
<dbReference type="Pfam" id="PF00615">
    <property type="entry name" value="RGS"/>
    <property type="match status" value="1"/>
</dbReference>
<protein>
    <recommendedName>
        <fullName evidence="2">RGS domain-containing protein</fullName>
    </recommendedName>
</protein>
<dbReference type="Gene3D" id="1.10.167.10">
    <property type="entry name" value="Regulator of G-protein Signalling 4, domain 2"/>
    <property type="match status" value="1"/>
</dbReference>
<name>A0A1E4TFK2_9ASCO</name>
<evidence type="ECO:0000313" key="3">
    <source>
        <dbReference type="EMBL" id="ODV90473.1"/>
    </source>
</evidence>
<dbReference type="OrthoDB" id="10266999at2759"/>
<proteinExistence type="predicted"/>
<dbReference type="InterPro" id="IPR016137">
    <property type="entry name" value="RGS"/>
</dbReference>
<keyword evidence="4" id="KW-1185">Reference proteome</keyword>
<dbReference type="AlphaFoldDB" id="A0A1E4TFK2"/>
<sequence>MNEQLDLKSQPTLETVLSGKAAPPFSLTAFIAYLAQNNCLEILELTMDIARYFQASGVVSENLDAPWACKQPLDSNLNRTGAEGRQQRVLLWSRIIDHYIRTNSMREVNIPWHVRQQLLSANDNFQISLAQDPQADPPHPACLTNAAAIVQDLMQGSVFLPFCHRCRSPNNSSANIQLSYKTSADSSNGAQYSSSSSYPFADSPFSDLTDVDSDTAESRTTTSDDEGLFTGPNGNPTFQPPYSCDCQEVLAANSSATYGPECVPHAGRTASAPSTSYSSTNTATSISPIPIRQNSDSGVHFQLQPSIKSGSYSHRGNSLAIKLPHEHTPGEASPDWSCPWSASHCDDINEHQFNTMPTKAIPPSLPLENTNKLQSTWSKMSKRLRRVKDDARA</sequence>